<keyword evidence="1" id="KW-1133">Transmembrane helix</keyword>
<evidence type="ECO:0000313" key="3">
    <source>
        <dbReference type="Proteomes" id="UP000197679"/>
    </source>
</evidence>
<protein>
    <submittedName>
        <fullName evidence="2">Thiol-disulfide isomerase or thioredoxin</fullName>
    </submittedName>
</protein>
<evidence type="ECO:0000313" key="2">
    <source>
        <dbReference type="EMBL" id="ASI14118.1"/>
    </source>
</evidence>
<dbReference type="EMBL" id="CP019964">
    <property type="protein sequence ID" value="ASI14118.1"/>
    <property type="molecule type" value="Genomic_DNA"/>
</dbReference>
<name>A0A218NNR6_9ARCH</name>
<evidence type="ECO:0000256" key="1">
    <source>
        <dbReference type="SAM" id="Phobius"/>
    </source>
</evidence>
<dbReference type="Pfam" id="PF06053">
    <property type="entry name" value="DUF929"/>
    <property type="match status" value="1"/>
</dbReference>
<proteinExistence type="predicted"/>
<keyword evidence="3" id="KW-1185">Reference proteome</keyword>
<dbReference type="InterPro" id="IPR009272">
    <property type="entry name" value="DUF929"/>
</dbReference>
<dbReference type="KEGG" id="marh:Mia14_0830"/>
<dbReference type="GO" id="GO:0016853">
    <property type="term" value="F:isomerase activity"/>
    <property type="evidence" value="ECO:0007669"/>
    <property type="project" value="UniProtKB-KW"/>
</dbReference>
<feature type="transmembrane region" description="Helical" evidence="1">
    <location>
        <begin position="35"/>
        <end position="55"/>
    </location>
</feature>
<keyword evidence="1" id="KW-0472">Membrane</keyword>
<keyword evidence="2" id="KW-0413">Isomerase</keyword>
<keyword evidence="1" id="KW-0812">Transmembrane</keyword>
<accession>A0A218NNR6</accession>
<organism evidence="2 3">
    <name type="scientific">Candidatus Mancarchaeum acidiphilum</name>
    <dbReference type="NCBI Taxonomy" id="1920749"/>
    <lineage>
        <taxon>Archaea</taxon>
        <taxon>Candidatus Micrarchaeota</taxon>
        <taxon>Candidatus Mancarchaeum</taxon>
    </lineage>
</organism>
<dbReference type="AlphaFoldDB" id="A0A218NNR6"/>
<gene>
    <name evidence="2" type="ORF">Mia14_0830</name>
</gene>
<dbReference type="Proteomes" id="UP000197679">
    <property type="component" value="Chromosome"/>
</dbReference>
<sequence length="396" mass="43647">MFKMAEDYSNRDEKKEEIRKNEKGIKKQKFELNKYLPYILILLVLVVVIVLFASLSAQLNSISSKLENISSSKPTTATNNTAGNVTLSDPSYKITGSLIVPPKSLPNDPIITANASFGSRLTNINQPLNASELAIFNNANDSYFEEAGQMILNGTFGGYVFGSTTGSNAEVKKLDNPFVVNGKPSVIYLGSITCIYCGENRWAMALALGRFGNFSELYKGYSSFGDHDIPTIYWAPSHYNQSAEDLGNFYSSKYINFISIEDTLPITGGFQLNPMSTIQSRINATNNSIYIDAFDLILGLNNFEGTPYTIWGKYNVLGADDADFGFKSEPSGNPSIEYKTHNMVFDNISHPDSEFGYLEYAGADLYIAMTCATINNTAPICSLPVIPKLESYEGYN</sequence>
<reference evidence="2 3" key="1">
    <citation type="journal article" date="2017" name="Nat. Commun.">
        <title>'ARMAN' archaea depend on association with euryarchaeal host in culture and in situ.</title>
        <authorList>
            <person name="Golyshina O."/>
            <person name="Toshchakov S."/>
            <person name="Makarova K."/>
            <person name="Gavrilov S."/>
            <person name="Korzhenkov A."/>
            <person name="La Cono V."/>
            <person name="Arcadi E."/>
            <person name="Nechitaylo T."/>
            <person name="Ferrer M."/>
            <person name="Kublanov I."/>
            <person name="Wolf Y."/>
            <person name="Yakimov M."/>
            <person name="Golyshin P."/>
            <person name="Slesarev A."/>
            <person name="Kozyavkin S."/>
        </authorList>
    </citation>
    <scope>NUCLEOTIDE SEQUENCE [LARGE SCALE GENOMIC DNA]</scope>
    <source>
        <strain evidence="2 3">Mia14</strain>
    </source>
</reference>